<organism evidence="2 3">
    <name type="scientific">Acrodontium crateriforme</name>
    <dbReference type="NCBI Taxonomy" id="150365"/>
    <lineage>
        <taxon>Eukaryota</taxon>
        <taxon>Fungi</taxon>
        <taxon>Dikarya</taxon>
        <taxon>Ascomycota</taxon>
        <taxon>Pezizomycotina</taxon>
        <taxon>Dothideomycetes</taxon>
        <taxon>Dothideomycetidae</taxon>
        <taxon>Mycosphaerellales</taxon>
        <taxon>Teratosphaeriaceae</taxon>
        <taxon>Acrodontium</taxon>
    </lineage>
</organism>
<feature type="region of interest" description="Disordered" evidence="1">
    <location>
        <begin position="1"/>
        <end position="54"/>
    </location>
</feature>
<dbReference type="Proteomes" id="UP001303373">
    <property type="component" value="Chromosome 1"/>
</dbReference>
<feature type="compositionally biased region" description="Basic and acidic residues" evidence="1">
    <location>
        <begin position="1"/>
        <end position="29"/>
    </location>
</feature>
<reference evidence="2 3" key="1">
    <citation type="submission" date="2023-11" db="EMBL/GenBank/DDBJ databases">
        <title>An acidophilic fungus is an integral part of prey digestion in a carnivorous sundew plant.</title>
        <authorList>
            <person name="Tsai I.J."/>
        </authorList>
    </citation>
    <scope>NUCLEOTIDE SEQUENCE [LARGE SCALE GENOMIC DNA]</scope>
    <source>
        <strain evidence="2">169a</strain>
    </source>
</reference>
<keyword evidence="3" id="KW-1185">Reference proteome</keyword>
<feature type="compositionally biased region" description="Polar residues" evidence="1">
    <location>
        <begin position="300"/>
        <end position="311"/>
    </location>
</feature>
<dbReference type="AlphaFoldDB" id="A0AAQ3M3S2"/>
<evidence type="ECO:0000313" key="2">
    <source>
        <dbReference type="EMBL" id="WPG97961.1"/>
    </source>
</evidence>
<protein>
    <submittedName>
        <fullName evidence="2">Uncharacterized protein</fullName>
    </submittedName>
</protein>
<feature type="compositionally biased region" description="Polar residues" evidence="1">
    <location>
        <begin position="634"/>
        <end position="643"/>
    </location>
</feature>
<accession>A0AAQ3M3S2</accession>
<dbReference type="EMBL" id="CP138580">
    <property type="protein sequence ID" value="WPG97961.1"/>
    <property type="molecule type" value="Genomic_DNA"/>
</dbReference>
<name>A0AAQ3M3S2_9PEZI</name>
<feature type="region of interest" description="Disordered" evidence="1">
    <location>
        <begin position="622"/>
        <end position="666"/>
    </location>
</feature>
<proteinExistence type="predicted"/>
<gene>
    <name evidence="2" type="ORF">R9X50_00074400</name>
</gene>
<evidence type="ECO:0000256" key="1">
    <source>
        <dbReference type="SAM" id="MobiDB-lite"/>
    </source>
</evidence>
<evidence type="ECO:0000313" key="3">
    <source>
        <dbReference type="Proteomes" id="UP001303373"/>
    </source>
</evidence>
<feature type="region of interest" description="Disordered" evidence="1">
    <location>
        <begin position="473"/>
        <end position="592"/>
    </location>
</feature>
<feature type="compositionally biased region" description="Basic and acidic residues" evidence="1">
    <location>
        <begin position="317"/>
        <end position="327"/>
    </location>
</feature>
<sequence length="666" mass="74051">MALRQGHESDADEYHSLSPHEDDHDHDNDSLDDAASGTMDPPIHPVPSMQGAFEESIIESTDEQDQPLKPPDDLNPEMRRRALLEAHRYDPSWKTRWKQRPSAIHHPLRKLMAQILFGMHLLQQNQAKSNDEVIRILQTHVDEVDTFLERTSEDFDCAIADIDERIHHLELPMAHLDVFKSMLEDKSFRSQLLSGNDKIDKIVDRTARAGYAALADVHQGIGANRELRTYLDRTQDLWPQDEPGIADVCNAMRGNEQGWMRYLNGLLVKGDTLNRSLIQLGTITGEMSRLAASVSRRSKSATGQSTSSKSKPTAGDLRSKFSRDKPTPHTSNLNKPLPRNPVSTNKPKQIPSRQHPIPLAERYESPREYVPAPKAPSEKDMPRSIKDVVPVRRPKTAGSVSRNEGETSAELAEFLRSSGPLSSNPPTMKQTRSRSHGATEILKDIQKLDAKKTLRRSQSQIALETVNEQHATLNDAARPGSRRADKAMSIQKESTMRRLSLAIRGRDHKSESAASNSGMQRRLSKRQKPNALPSPAARVEVLQRNAGPEQPPFVDSAYSSGTDKRAPPTVDKSIPELVTPSRPPSRLSLFPKASSPLDRHVADTLKPSSPYEAPIADVSQRSGSLGANMAPRSPNEQSAVSKSTHGRALSIRHMFNRRQRAEGIVG</sequence>
<feature type="region of interest" description="Disordered" evidence="1">
    <location>
        <begin position="417"/>
        <end position="437"/>
    </location>
</feature>
<feature type="region of interest" description="Disordered" evidence="1">
    <location>
        <begin position="294"/>
        <end position="382"/>
    </location>
</feature>
<feature type="compositionally biased region" description="Polar residues" evidence="1">
    <location>
        <begin position="419"/>
        <end position="430"/>
    </location>
</feature>